<dbReference type="AlphaFoldDB" id="A0A160TLU3"/>
<sequence length="37" mass="4211">MKRGWEPRNCLPRTAKFQYGCSNAAAQQEIRADLGQD</sequence>
<protein>
    <submittedName>
        <fullName evidence="1">Uncharacterized protein</fullName>
    </submittedName>
</protein>
<accession>A0A160TLU3</accession>
<dbReference type="EMBL" id="CZQE01000205">
    <property type="protein sequence ID" value="CUS45067.1"/>
    <property type="molecule type" value="Genomic_DNA"/>
</dbReference>
<name>A0A160TLU3_9ZZZZ</name>
<reference evidence="1" key="1">
    <citation type="submission" date="2015-10" db="EMBL/GenBank/DDBJ databases">
        <authorList>
            <person name="Gilbert D.G."/>
        </authorList>
    </citation>
    <scope>NUCLEOTIDE SEQUENCE</scope>
</reference>
<evidence type="ECO:0000313" key="1">
    <source>
        <dbReference type="EMBL" id="CUS45067.1"/>
    </source>
</evidence>
<organism evidence="1">
    <name type="scientific">hydrothermal vent metagenome</name>
    <dbReference type="NCBI Taxonomy" id="652676"/>
    <lineage>
        <taxon>unclassified sequences</taxon>
        <taxon>metagenomes</taxon>
        <taxon>ecological metagenomes</taxon>
    </lineage>
</organism>
<proteinExistence type="predicted"/>
<gene>
    <name evidence="1" type="ORF">MGWOODY_Smn126</name>
</gene>